<accession>A0A820CFJ4</accession>
<organism evidence="2 3">
    <name type="scientific">Adineta steineri</name>
    <dbReference type="NCBI Taxonomy" id="433720"/>
    <lineage>
        <taxon>Eukaryota</taxon>
        <taxon>Metazoa</taxon>
        <taxon>Spiralia</taxon>
        <taxon>Gnathifera</taxon>
        <taxon>Rotifera</taxon>
        <taxon>Eurotatoria</taxon>
        <taxon>Bdelloidea</taxon>
        <taxon>Adinetida</taxon>
        <taxon>Adinetidae</taxon>
        <taxon>Adineta</taxon>
    </lineage>
</organism>
<reference evidence="2" key="1">
    <citation type="submission" date="2021-02" db="EMBL/GenBank/DDBJ databases">
        <authorList>
            <person name="Nowell W R."/>
        </authorList>
    </citation>
    <scope>NUCLEOTIDE SEQUENCE</scope>
</reference>
<sequence>MTRISTSIIYLILFFINVRFVKNQQTTNFSCEPRPTQADTTDKLQRLRAHLVNNNLFAYVIFSEDEHGSEYVQLYDERRAWISGFLGSAGT</sequence>
<name>A0A820CFJ4_9BILA</name>
<dbReference type="EMBL" id="CAJOAZ010010482">
    <property type="protein sequence ID" value="CAF4221566.1"/>
    <property type="molecule type" value="Genomic_DNA"/>
</dbReference>
<dbReference type="InterPro" id="IPR050422">
    <property type="entry name" value="X-Pro_aminopeptidase_P"/>
</dbReference>
<feature type="signal peptide" evidence="1">
    <location>
        <begin position="1"/>
        <end position="23"/>
    </location>
</feature>
<dbReference type="Gene3D" id="3.40.350.10">
    <property type="entry name" value="Creatinase/prolidase N-terminal domain"/>
    <property type="match status" value="1"/>
</dbReference>
<evidence type="ECO:0000313" key="3">
    <source>
        <dbReference type="Proteomes" id="UP000663844"/>
    </source>
</evidence>
<feature type="chain" id="PRO_5032814776" evidence="1">
    <location>
        <begin position="24"/>
        <end position="91"/>
    </location>
</feature>
<dbReference type="PANTHER" id="PTHR43763">
    <property type="entry name" value="XAA-PRO AMINOPEPTIDASE 1"/>
    <property type="match status" value="1"/>
</dbReference>
<dbReference type="PANTHER" id="PTHR43763:SF6">
    <property type="entry name" value="XAA-PRO AMINOPEPTIDASE 1"/>
    <property type="match status" value="1"/>
</dbReference>
<evidence type="ECO:0000256" key="1">
    <source>
        <dbReference type="SAM" id="SignalP"/>
    </source>
</evidence>
<proteinExistence type="predicted"/>
<evidence type="ECO:0000313" key="2">
    <source>
        <dbReference type="EMBL" id="CAF4221566.1"/>
    </source>
</evidence>
<protein>
    <submittedName>
        <fullName evidence="2">Uncharacterized protein</fullName>
    </submittedName>
</protein>
<feature type="non-terminal residue" evidence="2">
    <location>
        <position position="91"/>
    </location>
</feature>
<dbReference type="Proteomes" id="UP000663844">
    <property type="component" value="Unassembled WGS sequence"/>
</dbReference>
<gene>
    <name evidence="2" type="ORF">OXD698_LOCUS41904</name>
</gene>
<keyword evidence="1" id="KW-0732">Signal</keyword>
<dbReference type="AlphaFoldDB" id="A0A820CFJ4"/>
<dbReference type="InterPro" id="IPR029149">
    <property type="entry name" value="Creatin/AminoP/Spt16_N"/>
</dbReference>
<comment type="caution">
    <text evidence="2">The sequence shown here is derived from an EMBL/GenBank/DDBJ whole genome shotgun (WGS) entry which is preliminary data.</text>
</comment>